<dbReference type="AlphaFoldDB" id="A0A0F8W1N0"/>
<dbReference type="EMBL" id="LAZR01067930">
    <property type="protein sequence ID" value="KKK50612.1"/>
    <property type="molecule type" value="Genomic_DNA"/>
</dbReference>
<name>A0A0F8W1N0_9ZZZZ</name>
<sequence>MQEIKKKFLLNEVLTLTFNGGLATRNKSFPVYSKNADENGRNRMKLYL</sequence>
<feature type="non-terminal residue" evidence="1">
    <location>
        <position position="48"/>
    </location>
</feature>
<organism evidence="1">
    <name type="scientific">marine sediment metagenome</name>
    <dbReference type="NCBI Taxonomy" id="412755"/>
    <lineage>
        <taxon>unclassified sequences</taxon>
        <taxon>metagenomes</taxon>
        <taxon>ecological metagenomes</taxon>
    </lineage>
</organism>
<proteinExistence type="predicted"/>
<accession>A0A0F8W1N0</accession>
<protein>
    <submittedName>
        <fullName evidence="1">Uncharacterized protein</fullName>
    </submittedName>
</protein>
<gene>
    <name evidence="1" type="ORF">LCGC14_3123300</name>
</gene>
<comment type="caution">
    <text evidence="1">The sequence shown here is derived from an EMBL/GenBank/DDBJ whole genome shotgun (WGS) entry which is preliminary data.</text>
</comment>
<evidence type="ECO:0000313" key="1">
    <source>
        <dbReference type="EMBL" id="KKK50612.1"/>
    </source>
</evidence>
<reference evidence="1" key="1">
    <citation type="journal article" date="2015" name="Nature">
        <title>Complex archaea that bridge the gap between prokaryotes and eukaryotes.</title>
        <authorList>
            <person name="Spang A."/>
            <person name="Saw J.H."/>
            <person name="Jorgensen S.L."/>
            <person name="Zaremba-Niedzwiedzka K."/>
            <person name="Martijn J."/>
            <person name="Lind A.E."/>
            <person name="van Eijk R."/>
            <person name="Schleper C."/>
            <person name="Guy L."/>
            <person name="Ettema T.J."/>
        </authorList>
    </citation>
    <scope>NUCLEOTIDE SEQUENCE</scope>
</reference>